<dbReference type="GO" id="GO:0042840">
    <property type="term" value="P:D-glucuronate catabolic process"/>
    <property type="evidence" value="ECO:0007669"/>
    <property type="project" value="TreeGrafter"/>
</dbReference>
<dbReference type="AlphaFoldDB" id="A0A318T1V9"/>
<dbReference type="NCBIfam" id="TIGR00695">
    <property type="entry name" value="uxuA"/>
    <property type="match status" value="1"/>
</dbReference>
<comment type="catalytic activity">
    <reaction evidence="1 9">
        <text>D-mannonate = 2-dehydro-3-deoxy-D-gluconate + H2O</text>
        <dbReference type="Rhea" id="RHEA:20097"/>
        <dbReference type="ChEBI" id="CHEBI:15377"/>
        <dbReference type="ChEBI" id="CHEBI:17767"/>
        <dbReference type="ChEBI" id="CHEBI:57990"/>
        <dbReference type="EC" id="4.2.1.8"/>
    </reaction>
</comment>
<organism evidence="10 11">
    <name type="scientific">Phyllobacterium leguminum</name>
    <dbReference type="NCBI Taxonomy" id="314237"/>
    <lineage>
        <taxon>Bacteria</taxon>
        <taxon>Pseudomonadati</taxon>
        <taxon>Pseudomonadota</taxon>
        <taxon>Alphaproteobacteria</taxon>
        <taxon>Hyphomicrobiales</taxon>
        <taxon>Phyllobacteriaceae</taxon>
        <taxon>Phyllobacterium</taxon>
    </lineage>
</organism>
<evidence type="ECO:0000256" key="6">
    <source>
        <dbReference type="ARBA" id="ARBA00023004"/>
    </source>
</evidence>
<dbReference type="NCBIfam" id="NF003027">
    <property type="entry name" value="PRK03906.1"/>
    <property type="match status" value="1"/>
</dbReference>
<protein>
    <recommendedName>
        <fullName evidence="5 9">Mannonate dehydratase</fullName>
        <ecNumber evidence="5 9">4.2.1.8</ecNumber>
    </recommendedName>
    <alternativeName>
        <fullName evidence="9">D-mannonate hydro-lyase</fullName>
    </alternativeName>
</protein>
<dbReference type="PANTHER" id="PTHR30387:SF2">
    <property type="entry name" value="MANNONATE DEHYDRATASE"/>
    <property type="match status" value="1"/>
</dbReference>
<evidence type="ECO:0000256" key="3">
    <source>
        <dbReference type="ARBA" id="ARBA00004892"/>
    </source>
</evidence>
<dbReference type="EC" id="4.2.1.8" evidence="5 9"/>
<gene>
    <name evidence="9" type="primary">uxuA</name>
    <name evidence="10" type="ORF">C7477_12220</name>
</gene>
<evidence type="ECO:0000256" key="9">
    <source>
        <dbReference type="HAMAP-Rule" id="MF_00106"/>
    </source>
</evidence>
<evidence type="ECO:0000256" key="2">
    <source>
        <dbReference type="ARBA" id="ARBA00002713"/>
    </source>
</evidence>
<keyword evidence="7 9" id="KW-0464">Manganese</keyword>
<dbReference type="InterPro" id="IPR036237">
    <property type="entry name" value="Xyl_isomerase-like_sf"/>
</dbReference>
<dbReference type="SUPFAM" id="SSF51658">
    <property type="entry name" value="Xylose isomerase-like"/>
    <property type="match status" value="1"/>
</dbReference>
<dbReference type="Proteomes" id="UP000247454">
    <property type="component" value="Unassembled WGS sequence"/>
</dbReference>
<keyword evidence="11" id="KW-1185">Reference proteome</keyword>
<keyword evidence="8 9" id="KW-0456">Lyase</keyword>
<dbReference type="GO" id="GO:0008198">
    <property type="term" value="F:ferrous iron binding"/>
    <property type="evidence" value="ECO:0007669"/>
    <property type="project" value="TreeGrafter"/>
</dbReference>
<dbReference type="GO" id="GO:0030145">
    <property type="term" value="F:manganese ion binding"/>
    <property type="evidence" value="ECO:0007669"/>
    <property type="project" value="TreeGrafter"/>
</dbReference>
<evidence type="ECO:0000256" key="1">
    <source>
        <dbReference type="ARBA" id="ARBA00001794"/>
    </source>
</evidence>
<evidence type="ECO:0000256" key="5">
    <source>
        <dbReference type="ARBA" id="ARBA00012927"/>
    </source>
</evidence>
<dbReference type="PIRSF" id="PIRSF016049">
    <property type="entry name" value="Man_dehyd"/>
    <property type="match status" value="1"/>
</dbReference>
<dbReference type="PANTHER" id="PTHR30387">
    <property type="entry name" value="MANNONATE DEHYDRATASE"/>
    <property type="match status" value="1"/>
</dbReference>
<evidence type="ECO:0000256" key="8">
    <source>
        <dbReference type="ARBA" id="ARBA00023239"/>
    </source>
</evidence>
<dbReference type="InterPro" id="IPR004628">
    <property type="entry name" value="Man_deHydtase"/>
</dbReference>
<name>A0A318T1V9_9HYPH</name>
<comment type="caution">
    <text evidence="10">The sequence shown here is derived from an EMBL/GenBank/DDBJ whole genome shotgun (WGS) entry which is preliminary data.</text>
</comment>
<keyword evidence="6 9" id="KW-0408">Iron</keyword>
<comment type="pathway">
    <text evidence="3 9">Carbohydrate metabolism; pentose and glucuronate interconversion.</text>
</comment>
<sequence length="400" mass="44882">MEETCTMEETWRWFGEGDACELKHIRQTGARGIVTALHHIPYGEIWTTDEIRRRQAIISADPSLGLEWRVVESLPIHEDIKLGSGNLTPLFDNYRQSLRNLAACGLKIICYNFMPILDWTRTELDAPLPGGGTALRFNMHEYAAFDCYMLRRPGAEDEQDSATLDKARAWIAASSESDREKLLANIMAGLPGAYARYDVPGLRAMLERYSDVSREQLRENFTRFLREVVPTAEEVGIRLCVHPDDPPRPLFGLDRIVSSAEDIDFILSAVASPSNGLTLCSGSLGANPANDVPAIAERFADRIHFAHLRNVKKDPDGSFMEADHLGGDTDMVRLVQVLLKECRRRKAEGRADWQIPMRPDHGHELIDDHTRKTHPGYPIIGRMRGLAELRGVMAALSALE</sequence>
<dbReference type="HAMAP" id="MF_00106">
    <property type="entry name" value="UxuA"/>
    <property type="match status" value="1"/>
</dbReference>
<dbReference type="EMBL" id="QJTF01000022">
    <property type="protein sequence ID" value="PYE86594.1"/>
    <property type="molecule type" value="Genomic_DNA"/>
</dbReference>
<proteinExistence type="inferred from homology"/>
<accession>A0A318T1V9</accession>
<dbReference type="GO" id="GO:0008927">
    <property type="term" value="F:mannonate dehydratase activity"/>
    <property type="evidence" value="ECO:0007669"/>
    <property type="project" value="UniProtKB-UniRule"/>
</dbReference>
<evidence type="ECO:0000313" key="10">
    <source>
        <dbReference type="EMBL" id="PYE86594.1"/>
    </source>
</evidence>
<dbReference type="Gene3D" id="3.20.20.150">
    <property type="entry name" value="Divalent-metal-dependent TIM barrel enzymes"/>
    <property type="match status" value="1"/>
</dbReference>
<evidence type="ECO:0000256" key="7">
    <source>
        <dbReference type="ARBA" id="ARBA00023211"/>
    </source>
</evidence>
<dbReference type="Pfam" id="PF03786">
    <property type="entry name" value="UxuA"/>
    <property type="match status" value="1"/>
</dbReference>
<evidence type="ECO:0000313" key="11">
    <source>
        <dbReference type="Proteomes" id="UP000247454"/>
    </source>
</evidence>
<comment type="similarity">
    <text evidence="4 9">Belongs to the mannonate dehydratase family.</text>
</comment>
<comment type="function">
    <text evidence="2 9">Catalyzes the dehydration of D-mannonate.</text>
</comment>
<dbReference type="UniPathway" id="UPA00246"/>
<reference evidence="10 11" key="1">
    <citation type="submission" date="2018-06" db="EMBL/GenBank/DDBJ databases">
        <title>Genomic Encyclopedia of Type Strains, Phase III (KMG-III): the genomes of soil and plant-associated and newly described type strains.</title>
        <authorList>
            <person name="Whitman W."/>
        </authorList>
    </citation>
    <scope>NUCLEOTIDE SEQUENCE [LARGE SCALE GENOMIC DNA]</scope>
    <source>
        <strain evidence="10 11">ORS 1419</strain>
    </source>
</reference>
<comment type="cofactor">
    <cofactor evidence="9">
        <name>Fe(2+)</name>
        <dbReference type="ChEBI" id="CHEBI:29033"/>
    </cofactor>
    <cofactor evidence="9">
        <name>Mn(2+)</name>
        <dbReference type="ChEBI" id="CHEBI:29035"/>
    </cofactor>
</comment>
<evidence type="ECO:0000256" key="4">
    <source>
        <dbReference type="ARBA" id="ARBA00007389"/>
    </source>
</evidence>